<comment type="similarity">
    <text evidence="2">Belongs to the asparagine synthetase family.</text>
</comment>
<evidence type="ECO:0000313" key="9">
    <source>
        <dbReference type="EMBL" id="GAA4456632.1"/>
    </source>
</evidence>
<evidence type="ECO:0000256" key="5">
    <source>
        <dbReference type="ARBA" id="ARBA00022840"/>
    </source>
</evidence>
<name>A0ABP8MYI0_9BACT</name>
<dbReference type="InterPro" id="IPR001962">
    <property type="entry name" value="Asn_synthase"/>
</dbReference>
<dbReference type="EC" id="6.3.5.4" evidence="3"/>
<dbReference type="InterPro" id="IPR033738">
    <property type="entry name" value="AsnB_N"/>
</dbReference>
<dbReference type="Gene3D" id="3.40.50.620">
    <property type="entry name" value="HUPs"/>
    <property type="match status" value="1"/>
</dbReference>
<dbReference type="PANTHER" id="PTHR43284:SF1">
    <property type="entry name" value="ASPARAGINE SYNTHETASE"/>
    <property type="match status" value="1"/>
</dbReference>
<comment type="catalytic activity">
    <reaction evidence="7">
        <text>L-aspartate + L-glutamine + ATP + H2O = L-asparagine + L-glutamate + AMP + diphosphate + H(+)</text>
        <dbReference type="Rhea" id="RHEA:12228"/>
        <dbReference type="ChEBI" id="CHEBI:15377"/>
        <dbReference type="ChEBI" id="CHEBI:15378"/>
        <dbReference type="ChEBI" id="CHEBI:29985"/>
        <dbReference type="ChEBI" id="CHEBI:29991"/>
        <dbReference type="ChEBI" id="CHEBI:30616"/>
        <dbReference type="ChEBI" id="CHEBI:33019"/>
        <dbReference type="ChEBI" id="CHEBI:58048"/>
        <dbReference type="ChEBI" id="CHEBI:58359"/>
        <dbReference type="ChEBI" id="CHEBI:456215"/>
        <dbReference type="EC" id="6.3.5.4"/>
    </reaction>
</comment>
<keyword evidence="5" id="KW-0067">ATP-binding</keyword>
<dbReference type="SUPFAM" id="SSF52402">
    <property type="entry name" value="Adenine nucleotide alpha hydrolases-like"/>
    <property type="match status" value="1"/>
</dbReference>
<dbReference type="Pfam" id="PF00733">
    <property type="entry name" value="Asn_synthase"/>
    <property type="match status" value="1"/>
</dbReference>
<keyword evidence="4" id="KW-0547">Nucleotide-binding</keyword>
<evidence type="ECO:0000256" key="2">
    <source>
        <dbReference type="ARBA" id="ARBA00005752"/>
    </source>
</evidence>
<keyword evidence="6" id="KW-0315">Glutamine amidotransferase</keyword>
<accession>A0ABP8MYI0</accession>
<dbReference type="CDD" id="cd01991">
    <property type="entry name" value="Asn_synthase_B_C"/>
    <property type="match status" value="1"/>
</dbReference>
<dbReference type="PANTHER" id="PTHR43284">
    <property type="entry name" value="ASPARAGINE SYNTHETASE (GLUTAMINE-HYDROLYZING)"/>
    <property type="match status" value="1"/>
</dbReference>
<evidence type="ECO:0000259" key="8">
    <source>
        <dbReference type="PROSITE" id="PS51278"/>
    </source>
</evidence>
<dbReference type="EMBL" id="BAABEZ010000022">
    <property type="protein sequence ID" value="GAA4456632.1"/>
    <property type="molecule type" value="Genomic_DNA"/>
</dbReference>
<dbReference type="PROSITE" id="PS51278">
    <property type="entry name" value="GATASE_TYPE_2"/>
    <property type="match status" value="1"/>
</dbReference>
<dbReference type="CDD" id="cd00712">
    <property type="entry name" value="AsnB"/>
    <property type="match status" value="1"/>
</dbReference>
<evidence type="ECO:0000256" key="3">
    <source>
        <dbReference type="ARBA" id="ARBA00012737"/>
    </source>
</evidence>
<dbReference type="Proteomes" id="UP001501410">
    <property type="component" value="Unassembled WGS sequence"/>
</dbReference>
<comment type="caution">
    <text evidence="9">The sequence shown here is derived from an EMBL/GenBank/DDBJ whole genome shotgun (WGS) entry which is preliminary data.</text>
</comment>
<organism evidence="9 10">
    <name type="scientific">Rurimicrobium arvi</name>
    <dbReference type="NCBI Taxonomy" id="2049916"/>
    <lineage>
        <taxon>Bacteria</taxon>
        <taxon>Pseudomonadati</taxon>
        <taxon>Bacteroidota</taxon>
        <taxon>Chitinophagia</taxon>
        <taxon>Chitinophagales</taxon>
        <taxon>Chitinophagaceae</taxon>
        <taxon>Rurimicrobium</taxon>
    </lineage>
</organism>
<keyword evidence="10" id="KW-1185">Reference proteome</keyword>
<dbReference type="SUPFAM" id="SSF56235">
    <property type="entry name" value="N-terminal nucleophile aminohydrolases (Ntn hydrolases)"/>
    <property type="match status" value="1"/>
</dbReference>
<evidence type="ECO:0000313" key="10">
    <source>
        <dbReference type="Proteomes" id="UP001501410"/>
    </source>
</evidence>
<dbReference type="RefSeq" id="WP_344826878.1">
    <property type="nucleotide sequence ID" value="NZ_BAABEZ010000022.1"/>
</dbReference>
<dbReference type="PIRSF" id="PIRSF001589">
    <property type="entry name" value="Asn_synthetase_glu-h"/>
    <property type="match status" value="1"/>
</dbReference>
<evidence type="ECO:0000256" key="4">
    <source>
        <dbReference type="ARBA" id="ARBA00022741"/>
    </source>
</evidence>
<sequence length="629" mass="71372">MCGIAGKTGIPVENIQPITDSLHHRGPEGSGYYADNTLQLFHTRLAIQDLSDAGAQPMQDESKRYVLIYNGEIYNHTALRNKLPEISFRSHSDTETLLHLLIRYGTDILEELNGIFAFAFYDRGEQQLILARDRFGVKPLYFRDELPNAFSFASELKTLRLLSSSPLSVRTESMLECLMLQYNLTETSGFREIERLGPGKFITIDMRSQRRQTVSWARPLYTRQYTVQTEADWIDQLDTALQQSMQRQLLSDKPVSFFLSGGVDSSLLAGLTKRLYPGRQLDAYSVKAGAAFVQEGFADDYAHAVSFAQQIQCRLHTVNAQPDLIHDLDRIIYALEELQADPACFFVSDIAARAKDAGQDVLIGGTGADDLFSGYRRHQALYYYNALDNIPAGLRKAGGALLKMLPAGKVRRLQKLLRLSLAPPNERMLQSFLWINRSEAMNLFSADLREQLTLDTIDTYCAGLLAAIPEEHDPLNQMLQLETHCFLAAHNLNYLDKIGMAHGVEIRVPYLDTELAKLSALLPPQLKMKGSETKYLLKKVASRYVPEHIIKRPKTGFGAPIRSWLQEDAAFRENLRERVMQVCSQWPEYFDRQQVERFYNDTINNRTDGAYTLFALAAIESWLRQFTAN</sequence>
<dbReference type="InterPro" id="IPR014729">
    <property type="entry name" value="Rossmann-like_a/b/a_fold"/>
</dbReference>
<dbReference type="Pfam" id="PF13537">
    <property type="entry name" value="GATase_7"/>
    <property type="match status" value="1"/>
</dbReference>
<proteinExistence type="inferred from homology"/>
<dbReference type="InterPro" id="IPR029055">
    <property type="entry name" value="Ntn_hydrolases_N"/>
</dbReference>
<dbReference type="InterPro" id="IPR017932">
    <property type="entry name" value="GATase_2_dom"/>
</dbReference>
<dbReference type="InterPro" id="IPR051786">
    <property type="entry name" value="ASN_synthetase/amidase"/>
</dbReference>
<feature type="domain" description="Glutamine amidotransferase type-2" evidence="8">
    <location>
        <begin position="2"/>
        <end position="207"/>
    </location>
</feature>
<gene>
    <name evidence="9" type="primary">asnB_2</name>
    <name evidence="9" type="ORF">GCM10023092_22160</name>
</gene>
<protein>
    <recommendedName>
        <fullName evidence="3">asparagine synthase (glutamine-hydrolyzing)</fullName>
        <ecNumber evidence="3">6.3.5.4</ecNumber>
    </recommendedName>
</protein>
<comment type="pathway">
    <text evidence="1">Amino-acid biosynthesis; L-asparagine biosynthesis; L-asparagine from L-aspartate (L-Gln route): step 1/1.</text>
</comment>
<evidence type="ECO:0000256" key="1">
    <source>
        <dbReference type="ARBA" id="ARBA00005187"/>
    </source>
</evidence>
<dbReference type="Gene3D" id="3.60.20.10">
    <property type="entry name" value="Glutamine Phosphoribosylpyrophosphate, subunit 1, domain 1"/>
    <property type="match status" value="1"/>
</dbReference>
<dbReference type="NCBIfam" id="TIGR01536">
    <property type="entry name" value="asn_synth_AEB"/>
    <property type="match status" value="1"/>
</dbReference>
<evidence type="ECO:0000256" key="7">
    <source>
        <dbReference type="ARBA" id="ARBA00048741"/>
    </source>
</evidence>
<evidence type="ECO:0000256" key="6">
    <source>
        <dbReference type="ARBA" id="ARBA00022962"/>
    </source>
</evidence>
<dbReference type="InterPro" id="IPR006426">
    <property type="entry name" value="Asn_synth_AEB"/>
</dbReference>
<reference evidence="10" key="1">
    <citation type="journal article" date="2019" name="Int. J. Syst. Evol. Microbiol.">
        <title>The Global Catalogue of Microorganisms (GCM) 10K type strain sequencing project: providing services to taxonomists for standard genome sequencing and annotation.</title>
        <authorList>
            <consortium name="The Broad Institute Genomics Platform"/>
            <consortium name="The Broad Institute Genome Sequencing Center for Infectious Disease"/>
            <person name="Wu L."/>
            <person name="Ma J."/>
        </authorList>
    </citation>
    <scope>NUCLEOTIDE SEQUENCE [LARGE SCALE GENOMIC DNA]</scope>
    <source>
        <strain evidence="10">JCM 31921</strain>
    </source>
</reference>